<feature type="compositionally biased region" description="Acidic residues" evidence="4">
    <location>
        <begin position="489"/>
        <end position="503"/>
    </location>
</feature>
<feature type="compositionally biased region" description="Polar residues" evidence="4">
    <location>
        <begin position="710"/>
        <end position="720"/>
    </location>
</feature>
<dbReference type="InterPro" id="IPR001878">
    <property type="entry name" value="Znf_CCHC"/>
</dbReference>
<feature type="coiled-coil region" evidence="3">
    <location>
        <begin position="210"/>
        <end position="243"/>
    </location>
</feature>
<feature type="region of interest" description="Disordered" evidence="4">
    <location>
        <begin position="880"/>
        <end position="922"/>
    </location>
</feature>
<dbReference type="PROSITE" id="PS50126">
    <property type="entry name" value="S1"/>
    <property type="match status" value="1"/>
</dbReference>
<dbReference type="SUPFAM" id="SSF57756">
    <property type="entry name" value="Retrovirus zinc finger-like domains"/>
    <property type="match status" value="1"/>
</dbReference>
<evidence type="ECO:0000256" key="1">
    <source>
        <dbReference type="ARBA" id="ARBA00004604"/>
    </source>
</evidence>
<dbReference type="FunFam" id="2.40.50.140:FF:000159">
    <property type="entry name" value="rRNA biogenesis protein rrp5"/>
    <property type="match status" value="1"/>
</dbReference>
<dbReference type="GO" id="GO:0003676">
    <property type="term" value="F:nucleic acid binding"/>
    <property type="evidence" value="ECO:0007669"/>
    <property type="project" value="InterPro"/>
</dbReference>
<name>A0A2N9GMU8_FAGSY</name>
<dbReference type="Gene3D" id="4.10.60.10">
    <property type="entry name" value="Zinc finger, CCHC-type"/>
    <property type="match status" value="1"/>
</dbReference>
<dbReference type="InterPro" id="IPR003029">
    <property type="entry name" value="S1_domain"/>
</dbReference>
<evidence type="ECO:0000259" key="6">
    <source>
        <dbReference type="PROSITE" id="PS50158"/>
    </source>
</evidence>
<reference evidence="7" key="1">
    <citation type="submission" date="2018-02" db="EMBL/GenBank/DDBJ databases">
        <authorList>
            <person name="Cohen D.B."/>
            <person name="Kent A.D."/>
        </authorList>
    </citation>
    <scope>NUCLEOTIDE SEQUENCE</scope>
</reference>
<gene>
    <name evidence="7" type="ORF">FSB_LOCUS28660</name>
</gene>
<organism evidence="7">
    <name type="scientific">Fagus sylvatica</name>
    <name type="common">Beechnut</name>
    <dbReference type="NCBI Taxonomy" id="28930"/>
    <lineage>
        <taxon>Eukaryota</taxon>
        <taxon>Viridiplantae</taxon>
        <taxon>Streptophyta</taxon>
        <taxon>Embryophyta</taxon>
        <taxon>Tracheophyta</taxon>
        <taxon>Spermatophyta</taxon>
        <taxon>Magnoliopsida</taxon>
        <taxon>eudicotyledons</taxon>
        <taxon>Gunneridae</taxon>
        <taxon>Pentapetalae</taxon>
        <taxon>rosids</taxon>
        <taxon>fabids</taxon>
        <taxon>Fagales</taxon>
        <taxon>Fagaceae</taxon>
        <taxon>Fagus</taxon>
    </lineage>
</organism>
<sequence length="957" mass="109766">MQQFNKKLECRVLSVEPLSKRVEVTLKTLSASSAPKSELNDLRTLHIEDIISGRIKRIESYGLFITIDDTNLVGLCHVSELSDDHIDKTKYRAGERVTAKILKVDEQRHRVSLGMKNSYMGDSSDNELPSKQESDEAIRENGFSDDTQMVTFPGSNLLELQNLDIDGEDGECLVLAQAESRASIPALEVSLDDIDQTEMDNLNQEQIYEADTINEKNKRRSKKKDKEEREQEIRAAEERLLENDIPRTADEFEKLVRSSPNSSFVWIKYMAFMLSMADVEKARSIAERALKTINILEENEKLNIWVAYFNLENEHGNPPEYNDPKKVYLALLGMYERTEQHKLGGELLDKMVKKFKHSCKWSPHHVLFSDGNQSGPSLKDPLQVPDGSITRSRAKKIKEAMQGLVQSTWDEASKSPTIKHITMSHRSDSSPKGKADNSSIVLQAMQQQFERLNFVLGEVRDRMDHQEAAIRNLQGGRDRRRRAARVENEYENEGYGEDEEDLASEVGSSRHRRVRRERGHEWSPGGRDGVDRSLGSIKMKIPSFQGRTDPEVYLEWEKKIDLVFDCHNYSEEKKVKLAVIEFTDYAIIWWDQLMTNRRRNNERPVETWGELKAIMRRRFVPSHFYRDLYQKLQNLTQGSRSVEDYHKEMEVAMIRANVEEDWEVTMARFLSGLNRDIANVIELQHYVEIEDMVHMAMKVERQLKRKGTARYTSVSNTTWKSKWDKNDPAEAKRKTEPPMGKDQGTSNKPKVESQPSRNRDIKCFKCLGSGHIASQCPNRRVMIMRDNGEVMTESEDDSDGMPELVDASDDDGVVYPVTGESLVARRALNTHIKVDDAVQQRENIFHTRCHVNNKPIWSNLEETKELQRQVEELLAKGHGYQQHYGEDSRSNPFEERGNDGNQSGPSLKDPLQVPDGPITRSRAKKIKEAMQGLVQSTLDEASKSPTIKVGLKEGELI</sequence>
<protein>
    <recommendedName>
        <fullName evidence="8">CCHC-type domain-containing protein</fullName>
    </recommendedName>
</protein>
<dbReference type="InterPro" id="IPR036875">
    <property type="entry name" value="Znf_CCHC_sf"/>
</dbReference>
<keyword evidence="2" id="KW-0862">Zinc</keyword>
<dbReference type="SUPFAM" id="SSF50249">
    <property type="entry name" value="Nucleic acid-binding proteins"/>
    <property type="match status" value="1"/>
</dbReference>
<keyword evidence="2" id="KW-0863">Zinc-finger</keyword>
<dbReference type="Gene3D" id="1.25.40.10">
    <property type="entry name" value="Tetratricopeptide repeat domain"/>
    <property type="match status" value="1"/>
</dbReference>
<keyword evidence="3" id="KW-0175">Coiled coil</keyword>
<dbReference type="AlphaFoldDB" id="A0A2N9GMU8"/>
<dbReference type="SMART" id="SM00316">
    <property type="entry name" value="S1"/>
    <property type="match status" value="1"/>
</dbReference>
<feature type="domain" description="CCHC-type" evidence="6">
    <location>
        <begin position="762"/>
        <end position="778"/>
    </location>
</feature>
<evidence type="ECO:0000313" key="7">
    <source>
        <dbReference type="EMBL" id="SPD00778.1"/>
    </source>
</evidence>
<dbReference type="SUPFAM" id="SSF48452">
    <property type="entry name" value="TPR-like"/>
    <property type="match status" value="1"/>
</dbReference>
<dbReference type="FunFam" id="1.25.40.10:FF:000314">
    <property type="entry name" value="rRNA biogenesis protein RRP5"/>
    <property type="match status" value="1"/>
</dbReference>
<feature type="compositionally biased region" description="Basic and acidic residues" evidence="4">
    <location>
        <begin position="721"/>
        <end position="736"/>
    </location>
</feature>
<evidence type="ECO:0000256" key="2">
    <source>
        <dbReference type="PROSITE-ProRule" id="PRU00047"/>
    </source>
</evidence>
<dbReference type="InterPro" id="IPR005162">
    <property type="entry name" value="Retrotrans_gag_dom"/>
</dbReference>
<dbReference type="GO" id="GO:0006396">
    <property type="term" value="P:RNA processing"/>
    <property type="evidence" value="ECO:0007669"/>
    <property type="project" value="InterPro"/>
</dbReference>
<dbReference type="InterPro" id="IPR003107">
    <property type="entry name" value="HAT"/>
</dbReference>
<dbReference type="Pfam" id="PF00575">
    <property type="entry name" value="S1"/>
    <property type="match status" value="1"/>
</dbReference>
<evidence type="ECO:0000256" key="4">
    <source>
        <dbReference type="SAM" id="MobiDB-lite"/>
    </source>
</evidence>
<dbReference type="SMART" id="SM00343">
    <property type="entry name" value="ZnF_C2HC"/>
    <property type="match status" value="1"/>
</dbReference>
<dbReference type="InterPro" id="IPR011990">
    <property type="entry name" value="TPR-like_helical_dom_sf"/>
</dbReference>
<dbReference type="Pfam" id="PF03732">
    <property type="entry name" value="Retrotrans_gag"/>
    <property type="match status" value="1"/>
</dbReference>
<proteinExistence type="predicted"/>
<accession>A0A2N9GMU8</accession>
<comment type="subcellular location">
    <subcellularLocation>
        <location evidence="1">Nucleus</location>
        <location evidence="1">Nucleolus</location>
    </subcellularLocation>
</comment>
<evidence type="ECO:0000256" key="3">
    <source>
        <dbReference type="SAM" id="Coils"/>
    </source>
</evidence>
<feature type="compositionally biased region" description="Basic and acidic residues" evidence="4">
    <location>
        <begin position="884"/>
        <end position="898"/>
    </location>
</feature>
<dbReference type="GO" id="GO:0008270">
    <property type="term" value="F:zinc ion binding"/>
    <property type="evidence" value="ECO:0007669"/>
    <property type="project" value="UniProtKB-KW"/>
</dbReference>
<feature type="compositionally biased region" description="Polar residues" evidence="4">
    <location>
        <begin position="743"/>
        <end position="756"/>
    </location>
</feature>
<dbReference type="GO" id="GO:0005730">
    <property type="term" value="C:nucleolus"/>
    <property type="evidence" value="ECO:0007669"/>
    <property type="project" value="UniProtKB-SubCell"/>
</dbReference>
<dbReference type="EMBL" id="OIVN01002119">
    <property type="protein sequence ID" value="SPD00778.1"/>
    <property type="molecule type" value="Genomic_DNA"/>
</dbReference>
<dbReference type="InterPro" id="IPR012340">
    <property type="entry name" value="NA-bd_OB-fold"/>
</dbReference>
<feature type="region of interest" description="Disordered" evidence="4">
    <location>
        <begin position="488"/>
        <end position="529"/>
    </location>
</feature>
<keyword evidence="2" id="KW-0479">Metal-binding</keyword>
<dbReference type="PROSITE" id="PS50158">
    <property type="entry name" value="ZF_CCHC"/>
    <property type="match status" value="1"/>
</dbReference>
<evidence type="ECO:0008006" key="8">
    <source>
        <dbReference type="Google" id="ProtNLM"/>
    </source>
</evidence>
<dbReference type="PANTHER" id="PTHR35046:SF9">
    <property type="entry name" value="RNA-DIRECTED DNA POLYMERASE"/>
    <property type="match status" value="1"/>
</dbReference>
<dbReference type="Gene3D" id="2.40.50.140">
    <property type="entry name" value="Nucleic acid-binding proteins"/>
    <property type="match status" value="1"/>
</dbReference>
<feature type="domain" description="S1 motif" evidence="5">
    <location>
        <begin position="48"/>
        <end position="116"/>
    </location>
</feature>
<evidence type="ECO:0000259" key="5">
    <source>
        <dbReference type="PROSITE" id="PS50126"/>
    </source>
</evidence>
<dbReference type="SMART" id="SM00386">
    <property type="entry name" value="HAT"/>
    <property type="match status" value="2"/>
</dbReference>
<dbReference type="PANTHER" id="PTHR35046">
    <property type="entry name" value="ZINC KNUCKLE (CCHC-TYPE) FAMILY PROTEIN"/>
    <property type="match status" value="1"/>
</dbReference>
<feature type="region of interest" description="Disordered" evidence="4">
    <location>
        <begin position="704"/>
        <end position="756"/>
    </location>
</feature>